<dbReference type="Proteomes" id="UP000784294">
    <property type="component" value="Unassembled WGS sequence"/>
</dbReference>
<dbReference type="EMBL" id="CAAALY010247837">
    <property type="protein sequence ID" value="VEL34522.1"/>
    <property type="molecule type" value="Genomic_DNA"/>
</dbReference>
<gene>
    <name evidence="3" type="ORF">PXEA_LOCUS27962</name>
</gene>
<dbReference type="AlphaFoldDB" id="A0A448XE60"/>
<reference evidence="3" key="1">
    <citation type="submission" date="2018-11" db="EMBL/GenBank/DDBJ databases">
        <authorList>
            <consortium name="Pathogen Informatics"/>
        </authorList>
    </citation>
    <scope>NUCLEOTIDE SEQUENCE</scope>
</reference>
<evidence type="ECO:0000313" key="3">
    <source>
        <dbReference type="EMBL" id="VEL34522.1"/>
    </source>
</evidence>
<keyword evidence="2" id="KW-0812">Transmembrane</keyword>
<feature type="transmembrane region" description="Helical" evidence="2">
    <location>
        <begin position="93"/>
        <end position="115"/>
    </location>
</feature>
<evidence type="ECO:0000313" key="4">
    <source>
        <dbReference type="Proteomes" id="UP000784294"/>
    </source>
</evidence>
<keyword evidence="2" id="KW-0472">Membrane</keyword>
<evidence type="ECO:0000256" key="2">
    <source>
        <dbReference type="SAM" id="Phobius"/>
    </source>
</evidence>
<protein>
    <submittedName>
        <fullName evidence="3">Uncharacterized protein</fullName>
    </submittedName>
</protein>
<organism evidence="3 4">
    <name type="scientific">Protopolystoma xenopodis</name>
    <dbReference type="NCBI Taxonomy" id="117903"/>
    <lineage>
        <taxon>Eukaryota</taxon>
        <taxon>Metazoa</taxon>
        <taxon>Spiralia</taxon>
        <taxon>Lophotrochozoa</taxon>
        <taxon>Platyhelminthes</taxon>
        <taxon>Monogenea</taxon>
        <taxon>Polyopisthocotylea</taxon>
        <taxon>Polystomatidea</taxon>
        <taxon>Polystomatidae</taxon>
        <taxon>Protopolystoma</taxon>
    </lineage>
</organism>
<comment type="caution">
    <text evidence="3">The sequence shown here is derived from an EMBL/GenBank/DDBJ whole genome shotgun (WGS) entry which is preliminary data.</text>
</comment>
<proteinExistence type="predicted"/>
<name>A0A448XE60_9PLAT</name>
<keyword evidence="4" id="KW-1185">Reference proteome</keyword>
<evidence type="ECO:0000256" key="1">
    <source>
        <dbReference type="SAM" id="MobiDB-lite"/>
    </source>
</evidence>
<feature type="region of interest" description="Disordered" evidence="1">
    <location>
        <begin position="271"/>
        <end position="295"/>
    </location>
</feature>
<feature type="transmembrane region" description="Helical" evidence="2">
    <location>
        <begin position="26"/>
        <end position="59"/>
    </location>
</feature>
<keyword evidence="2" id="KW-1133">Transmembrane helix</keyword>
<feature type="transmembrane region" description="Helical" evidence="2">
    <location>
        <begin position="65"/>
        <end position="86"/>
    </location>
</feature>
<sequence>MLVTWTSNAGAIVNLHLAADSLSPPFLSFGLMLIFIVLLLLLLFLDILLLLLLFSFFLILVLFPLLSYLSFLIIFIFSILLLLLLLLRRFILLFFLIIFLLHLLLIFFSFFYSFYCSSSPTFLQNFDSFSFLSFPHSSSSFSFTLLPLFPHHFHLHHSFHHAQHPFSLPSATSTSEIVHIVAELAFPSFHSINDATLVGAASSSSPRPLQTGTIRLPPTPSVCLPQFSPAPPPPNTLFLPSLAPSSSFLPQCPSTTSALLLLFGSTRDRPACRSADGPNCPAGTTMNDDSDQNSL</sequence>
<accession>A0A448XE60</accession>